<keyword evidence="4" id="KW-1185">Reference proteome</keyword>
<keyword evidence="2" id="KW-0964">Secreted</keyword>
<dbReference type="InterPro" id="IPR050557">
    <property type="entry name" value="RTX_toxin/Mannuronan_C5-epim"/>
</dbReference>
<protein>
    <recommendedName>
        <fullName evidence="5">Peptidase M10 serralysin C-terminal domain-containing protein</fullName>
    </recommendedName>
</protein>
<dbReference type="GO" id="GO:0005509">
    <property type="term" value="F:calcium ion binding"/>
    <property type="evidence" value="ECO:0007669"/>
    <property type="project" value="InterPro"/>
</dbReference>
<dbReference type="AlphaFoldDB" id="A0A1W6CWH9"/>
<dbReference type="InterPro" id="IPR018511">
    <property type="entry name" value="Hemolysin-typ_Ca-bd_CS"/>
</dbReference>
<dbReference type="PRINTS" id="PR00313">
    <property type="entry name" value="CABNDNGRPT"/>
</dbReference>
<evidence type="ECO:0000256" key="1">
    <source>
        <dbReference type="ARBA" id="ARBA00004613"/>
    </source>
</evidence>
<dbReference type="InterPro" id="IPR001343">
    <property type="entry name" value="Hemolysn_Ca-bd"/>
</dbReference>
<proteinExistence type="predicted"/>
<comment type="subcellular location">
    <subcellularLocation>
        <location evidence="1">Secreted</location>
    </subcellularLocation>
</comment>
<dbReference type="Proteomes" id="UP000193017">
    <property type="component" value="Chromosome"/>
</dbReference>
<dbReference type="KEGG" id="pcon:B0A89_05975"/>
<dbReference type="STRING" id="1945662.B0A89_05975"/>
<evidence type="ECO:0000256" key="2">
    <source>
        <dbReference type="ARBA" id="ARBA00022525"/>
    </source>
</evidence>
<evidence type="ECO:0000313" key="4">
    <source>
        <dbReference type="Proteomes" id="UP000193017"/>
    </source>
</evidence>
<dbReference type="GO" id="GO:0005576">
    <property type="term" value="C:extracellular region"/>
    <property type="evidence" value="ECO:0007669"/>
    <property type="project" value="UniProtKB-SubCell"/>
</dbReference>
<dbReference type="OrthoDB" id="7876310at2"/>
<dbReference type="InterPro" id="IPR011049">
    <property type="entry name" value="Serralysin-like_metalloprot_C"/>
</dbReference>
<evidence type="ECO:0000313" key="3">
    <source>
        <dbReference type="EMBL" id="ARJ69238.1"/>
    </source>
</evidence>
<dbReference type="Gene3D" id="2.150.10.10">
    <property type="entry name" value="Serralysin-like metalloprotease, C-terminal"/>
    <property type="match status" value="2"/>
</dbReference>
<dbReference type="PANTHER" id="PTHR38340:SF1">
    <property type="entry name" value="S-LAYER PROTEIN"/>
    <property type="match status" value="1"/>
</dbReference>
<organism evidence="3 4">
    <name type="scientific">Paracoccus contaminans</name>
    <dbReference type="NCBI Taxonomy" id="1945662"/>
    <lineage>
        <taxon>Bacteria</taxon>
        <taxon>Pseudomonadati</taxon>
        <taxon>Pseudomonadota</taxon>
        <taxon>Alphaproteobacteria</taxon>
        <taxon>Rhodobacterales</taxon>
        <taxon>Paracoccaceae</taxon>
        <taxon>Paracoccus</taxon>
    </lineage>
</organism>
<dbReference type="PROSITE" id="PS00330">
    <property type="entry name" value="HEMOLYSIN_CALCIUM"/>
    <property type="match status" value="1"/>
</dbReference>
<sequence>MAYIGRIETGTSKTGAISPVGDFDTYNTTFIAGLTYSASAKGASSSSGSLVDPNIALYDARGTRLLFNDDVTPGSNRDGQITFTIGSGGTAVYTLGVGEQGNNATGSYTLTVSAGYASNNADSVTGTNANDAIHGMAGNDILYGMGGNDNLIGGTGNDTLLGGDLGDVLQGQAGNDMLRGQSGNDILYGALGADTLAGGAGADTFRFLSNSDSNSRFGVDVITGGDGAVAFEGVGVRGGDVIDLHGIDANLTIAGNQDFVFSASRAAGTCSLSEVNGETVLNAHLNNDGVADLTIRIADGAISAYDYTSDEFIL</sequence>
<gene>
    <name evidence="3" type="ORF">B0A89_05975</name>
</gene>
<dbReference type="Pfam" id="PF00353">
    <property type="entry name" value="HemolysinCabind"/>
    <property type="match status" value="2"/>
</dbReference>
<dbReference type="PANTHER" id="PTHR38340">
    <property type="entry name" value="S-LAYER PROTEIN"/>
    <property type="match status" value="1"/>
</dbReference>
<accession>A0A1W6CWH9</accession>
<dbReference type="SUPFAM" id="SSF51120">
    <property type="entry name" value="beta-Roll"/>
    <property type="match status" value="1"/>
</dbReference>
<name>A0A1W6CWH9_9RHOB</name>
<dbReference type="EMBL" id="CP020612">
    <property type="protein sequence ID" value="ARJ69238.1"/>
    <property type="molecule type" value="Genomic_DNA"/>
</dbReference>
<evidence type="ECO:0008006" key="5">
    <source>
        <dbReference type="Google" id="ProtNLM"/>
    </source>
</evidence>
<dbReference type="RefSeq" id="WP_157115259.1">
    <property type="nucleotide sequence ID" value="NZ_CP020612.1"/>
</dbReference>
<reference evidence="3 4" key="1">
    <citation type="submission" date="2017-03" db="EMBL/GenBank/DDBJ databases">
        <title>Genome sequence of Paracoccus contaminans isolated from a water microcosm.</title>
        <authorList>
            <person name="Aurass P."/>
            <person name="Karste S."/>
            <person name="Trost E."/>
            <person name="Glaeser S.P."/>
            <person name="Kaempfer P."/>
            <person name="Flieger A."/>
        </authorList>
    </citation>
    <scope>NUCLEOTIDE SEQUENCE [LARGE SCALE GENOMIC DNA]</scope>
    <source>
        <strain evidence="4">RKI 16-01929T\LMG 29738T\CCM 8701T\CIP 111112T</strain>
    </source>
</reference>